<evidence type="ECO:0000256" key="1">
    <source>
        <dbReference type="SAM" id="MobiDB-lite"/>
    </source>
</evidence>
<dbReference type="Proteomes" id="UP000438429">
    <property type="component" value="Unassembled WGS sequence"/>
</dbReference>
<feature type="region of interest" description="Disordered" evidence="1">
    <location>
        <begin position="32"/>
        <end position="65"/>
    </location>
</feature>
<comment type="caution">
    <text evidence="2">The sequence shown here is derived from an EMBL/GenBank/DDBJ whole genome shotgun (WGS) entry which is preliminary data.</text>
</comment>
<reference evidence="2 3" key="1">
    <citation type="submission" date="2019-06" db="EMBL/GenBank/DDBJ databases">
        <title>Draft genomes of female and male turbot (Scophthalmus maximus).</title>
        <authorList>
            <person name="Xu H."/>
            <person name="Xu X.-W."/>
            <person name="Shao C."/>
            <person name="Chen S."/>
        </authorList>
    </citation>
    <scope>NUCLEOTIDE SEQUENCE [LARGE SCALE GENOMIC DNA]</scope>
    <source>
        <strain evidence="2">Ysfricsl-2016a</strain>
        <tissue evidence="2">Blood</tissue>
    </source>
</reference>
<gene>
    <name evidence="2" type="ORF">F2P81_002089</name>
</gene>
<organism evidence="2 3">
    <name type="scientific">Scophthalmus maximus</name>
    <name type="common">Turbot</name>
    <name type="synonym">Psetta maxima</name>
    <dbReference type="NCBI Taxonomy" id="52904"/>
    <lineage>
        <taxon>Eukaryota</taxon>
        <taxon>Metazoa</taxon>
        <taxon>Chordata</taxon>
        <taxon>Craniata</taxon>
        <taxon>Vertebrata</taxon>
        <taxon>Euteleostomi</taxon>
        <taxon>Actinopterygii</taxon>
        <taxon>Neopterygii</taxon>
        <taxon>Teleostei</taxon>
        <taxon>Neoteleostei</taxon>
        <taxon>Acanthomorphata</taxon>
        <taxon>Carangaria</taxon>
        <taxon>Pleuronectiformes</taxon>
        <taxon>Pleuronectoidei</taxon>
        <taxon>Scophthalmidae</taxon>
        <taxon>Scophthalmus</taxon>
    </lineage>
</organism>
<dbReference type="EMBL" id="VEVO01000002">
    <property type="protein sequence ID" value="KAF0045560.1"/>
    <property type="molecule type" value="Genomic_DNA"/>
</dbReference>
<evidence type="ECO:0000313" key="3">
    <source>
        <dbReference type="Proteomes" id="UP000438429"/>
    </source>
</evidence>
<dbReference type="AlphaFoldDB" id="A0A6A4TPT0"/>
<sequence length="121" mass="13287">MEPEYARGPVDPGSLYTASGVNLDVRSFLLGKDKGERENTGGKENAKNKGSSEDGRTEEKEDERKEHVLFSSSHLCMSPVNSVSVQRVYISVTSPVANSQLRERERCNGTSANHWELSATA</sequence>
<evidence type="ECO:0000313" key="2">
    <source>
        <dbReference type="EMBL" id="KAF0045560.1"/>
    </source>
</evidence>
<protein>
    <submittedName>
        <fullName evidence="2">Uncharacterized protein</fullName>
    </submittedName>
</protein>
<name>A0A6A4TPT0_SCOMX</name>
<accession>A0A6A4TPT0</accession>
<proteinExistence type="predicted"/>